<evidence type="ECO:0000256" key="2">
    <source>
        <dbReference type="ARBA" id="ARBA00022692"/>
    </source>
</evidence>
<feature type="transmembrane region" description="Helical" evidence="5">
    <location>
        <begin position="271"/>
        <end position="289"/>
    </location>
</feature>
<dbReference type="PANTHER" id="PTHR31310:SF7">
    <property type="entry name" value="PA-PHOSPHATASE RELATED-FAMILY PROTEIN DDB_G0268928"/>
    <property type="match status" value="1"/>
</dbReference>
<dbReference type="CDD" id="cd03386">
    <property type="entry name" value="PAP2_Aur1_like"/>
    <property type="match status" value="1"/>
</dbReference>
<dbReference type="InterPro" id="IPR052185">
    <property type="entry name" value="IPC_Synthase-Related"/>
</dbReference>
<dbReference type="InterPro" id="IPR000326">
    <property type="entry name" value="PAP2/HPO"/>
</dbReference>
<evidence type="ECO:0000259" key="6">
    <source>
        <dbReference type="SMART" id="SM00014"/>
    </source>
</evidence>
<feature type="transmembrane region" description="Helical" evidence="5">
    <location>
        <begin position="220"/>
        <end position="239"/>
    </location>
</feature>
<keyword evidence="4 5" id="KW-0472">Membrane</keyword>
<dbReference type="InterPro" id="IPR036938">
    <property type="entry name" value="PAP2/HPO_sf"/>
</dbReference>
<keyword evidence="3 5" id="KW-1133">Transmembrane helix</keyword>
<proteinExistence type="predicted"/>
<reference evidence="7" key="1">
    <citation type="submission" date="2020-02" db="EMBL/GenBank/DDBJ databases">
        <authorList>
            <person name="Meier V. D."/>
        </authorList>
    </citation>
    <scope>NUCLEOTIDE SEQUENCE</scope>
    <source>
        <strain evidence="7">AVDCRST_MAG73</strain>
    </source>
</reference>
<dbReference type="Gene3D" id="1.20.144.10">
    <property type="entry name" value="Phosphatidic acid phosphatase type 2/haloperoxidase"/>
    <property type="match status" value="1"/>
</dbReference>
<dbReference type="SUPFAM" id="SSF48317">
    <property type="entry name" value="Acid phosphatase/Vanadium-dependent haloperoxidase"/>
    <property type="match status" value="1"/>
</dbReference>
<dbReference type="SMART" id="SM00014">
    <property type="entry name" value="acidPPc"/>
    <property type="match status" value="1"/>
</dbReference>
<keyword evidence="2 5" id="KW-0812">Transmembrane</keyword>
<gene>
    <name evidence="7" type="ORF">AVDCRST_MAG73-3949</name>
</gene>
<name>A0A6J4UZC7_9BACT</name>
<protein>
    <submittedName>
        <fullName evidence="7">Phosphoesterase, PA-phosphatase related</fullName>
    </submittedName>
</protein>
<evidence type="ECO:0000313" key="7">
    <source>
        <dbReference type="EMBL" id="CAA9563594.1"/>
    </source>
</evidence>
<organism evidence="7">
    <name type="scientific">uncultured Thermomicrobiales bacterium</name>
    <dbReference type="NCBI Taxonomy" id="1645740"/>
    <lineage>
        <taxon>Bacteria</taxon>
        <taxon>Pseudomonadati</taxon>
        <taxon>Thermomicrobiota</taxon>
        <taxon>Thermomicrobia</taxon>
        <taxon>Thermomicrobiales</taxon>
        <taxon>environmental samples</taxon>
    </lineage>
</organism>
<evidence type="ECO:0000256" key="5">
    <source>
        <dbReference type="SAM" id="Phobius"/>
    </source>
</evidence>
<feature type="transmembrane region" description="Helical" evidence="5">
    <location>
        <begin position="24"/>
        <end position="41"/>
    </location>
</feature>
<dbReference type="Pfam" id="PF14378">
    <property type="entry name" value="PAP2_3"/>
    <property type="match status" value="1"/>
</dbReference>
<sequence length="313" mass="35867">MLAYLGVAAGLYVWRGASFTPDRWFVLLFVGALLLGQWKAFLRDWIPFVLLIFGYEILRGVADNIVDASDVRTAAPVRDRYPDVALEELIAADKALFGGEVPALWLQDKLFVLGQVRWYDTLAVLLYALHFVFPLLFAFVLWIRWKERFRRFSLAFLLMTYAAFAFFLLYPAAPPWLAHRWGLLDGLQYPSDQAIQTVLPERYDNLDTFKIWDEKSPNPVAAMPSLHAAFPWLVLLFAVKYFGRKGLVVVVYNVALWFSVVYLGQHWVVDILAGMAWATVCFVLVHLPWRRWWTVRRAAPAALDPLDPADAPA</sequence>
<dbReference type="InterPro" id="IPR026841">
    <property type="entry name" value="Aur1/Ipt1"/>
</dbReference>
<dbReference type="PANTHER" id="PTHR31310">
    <property type="match status" value="1"/>
</dbReference>
<feature type="domain" description="Phosphatidic acid phosphatase type 2/haloperoxidase" evidence="6">
    <location>
        <begin position="149"/>
        <end position="286"/>
    </location>
</feature>
<comment type="subcellular location">
    <subcellularLocation>
        <location evidence="1">Membrane</location>
        <topology evidence="1">Multi-pass membrane protein</topology>
    </subcellularLocation>
</comment>
<accession>A0A6J4UZC7</accession>
<dbReference type="EMBL" id="CADCWE010000256">
    <property type="protein sequence ID" value="CAA9563594.1"/>
    <property type="molecule type" value="Genomic_DNA"/>
</dbReference>
<dbReference type="AlphaFoldDB" id="A0A6J4UZC7"/>
<evidence type="ECO:0000256" key="4">
    <source>
        <dbReference type="ARBA" id="ARBA00023136"/>
    </source>
</evidence>
<feature type="transmembrane region" description="Helical" evidence="5">
    <location>
        <begin position="122"/>
        <end position="142"/>
    </location>
</feature>
<feature type="transmembrane region" description="Helical" evidence="5">
    <location>
        <begin position="154"/>
        <end position="173"/>
    </location>
</feature>
<feature type="transmembrane region" description="Helical" evidence="5">
    <location>
        <begin position="246"/>
        <end position="265"/>
    </location>
</feature>
<dbReference type="GO" id="GO:0016020">
    <property type="term" value="C:membrane"/>
    <property type="evidence" value="ECO:0007669"/>
    <property type="project" value="UniProtKB-SubCell"/>
</dbReference>
<evidence type="ECO:0000256" key="3">
    <source>
        <dbReference type="ARBA" id="ARBA00022989"/>
    </source>
</evidence>
<evidence type="ECO:0000256" key="1">
    <source>
        <dbReference type="ARBA" id="ARBA00004141"/>
    </source>
</evidence>